<keyword evidence="1" id="KW-0472">Membrane</keyword>
<gene>
    <name evidence="2" type="ORF">OG517_14040</name>
</gene>
<organism evidence="2 3">
    <name type="scientific">Streptomyces virginiae</name>
    <name type="common">Streptomyces cinnamonensis</name>
    <dbReference type="NCBI Taxonomy" id="1961"/>
    <lineage>
        <taxon>Bacteria</taxon>
        <taxon>Bacillati</taxon>
        <taxon>Actinomycetota</taxon>
        <taxon>Actinomycetes</taxon>
        <taxon>Kitasatosporales</taxon>
        <taxon>Streptomycetaceae</taxon>
        <taxon>Streptomyces</taxon>
    </lineage>
</organism>
<evidence type="ECO:0000256" key="1">
    <source>
        <dbReference type="SAM" id="Phobius"/>
    </source>
</evidence>
<keyword evidence="1" id="KW-0812">Transmembrane</keyword>
<dbReference type="InterPro" id="IPR047789">
    <property type="entry name" value="CU044_5270-like"/>
</dbReference>
<name>A0ABZ1T9I7_STRVG</name>
<proteinExistence type="predicted"/>
<keyword evidence="3" id="KW-1185">Reference proteome</keyword>
<sequence>MNPDLSRPRPAGGEEHPLLLPFAERELPAGRHQFHKERLMAQIHEDLRAADVPTPAPAGPARAGRSRNPFPRRAFFVPAAAFALAGALAVGFLSYVDRGAADGPGSTMATGPALTTRIGAADPQGTPQLLDRISLASSAASASGPAVRADQFIYIGSKTANTYVKTVGDKSTLVSEELHMRHQWNSPDGTKGWLIEPGNTGPEGVTLAGPDEKGNTPTPYLNAPTYDYLAGLPTDPDVLLKRIYQETQGHGRGPDQEAFTTIGDLLRGSYPPAELTAALYKAAAKIPGVVTVDEAVDAAGRSGIAVARLDEHSGQREEWIFDSQTLTFLGERSVQVQGESGEQGLIKPGTVVSTSAVMNRTVVDRIKELPTAAR</sequence>
<feature type="transmembrane region" description="Helical" evidence="1">
    <location>
        <begin position="75"/>
        <end position="96"/>
    </location>
</feature>
<evidence type="ECO:0000313" key="2">
    <source>
        <dbReference type="EMBL" id="WUQ12467.1"/>
    </source>
</evidence>
<dbReference type="RefSeq" id="WP_328961730.1">
    <property type="nucleotide sequence ID" value="NZ_CP108090.1"/>
</dbReference>
<dbReference type="EMBL" id="CP108090">
    <property type="protein sequence ID" value="WUQ12467.1"/>
    <property type="molecule type" value="Genomic_DNA"/>
</dbReference>
<keyword evidence="1" id="KW-1133">Transmembrane helix</keyword>
<evidence type="ECO:0000313" key="3">
    <source>
        <dbReference type="Proteomes" id="UP001432039"/>
    </source>
</evidence>
<dbReference type="NCBIfam" id="NF038083">
    <property type="entry name" value="CU044_5270_fam"/>
    <property type="match status" value="1"/>
</dbReference>
<accession>A0ABZ1T9I7</accession>
<reference evidence="2" key="1">
    <citation type="submission" date="2022-10" db="EMBL/GenBank/DDBJ databases">
        <title>The complete genomes of actinobacterial strains from the NBC collection.</title>
        <authorList>
            <person name="Joergensen T.S."/>
            <person name="Alvarez Arevalo M."/>
            <person name="Sterndorff E.B."/>
            <person name="Faurdal D."/>
            <person name="Vuksanovic O."/>
            <person name="Mourched A.-S."/>
            <person name="Charusanti P."/>
            <person name="Shaw S."/>
            <person name="Blin K."/>
            <person name="Weber T."/>
        </authorList>
    </citation>
    <scope>NUCLEOTIDE SEQUENCE</scope>
    <source>
        <strain evidence="2">NBC_00248</strain>
    </source>
</reference>
<protein>
    <submittedName>
        <fullName evidence="2">CU044_5270 family protein</fullName>
    </submittedName>
</protein>
<dbReference type="Proteomes" id="UP001432039">
    <property type="component" value="Chromosome"/>
</dbReference>